<comment type="domain">
    <text evidence="10">IleRS has two distinct active sites: one for aminoacylation and one for editing. The misactivated valine is translocated from the active site to the editing site, which sterically excludes the correctly activated isoleucine. The single editing site contains two valyl binding pockets, one specific for each substrate (Val-AMP or Val-tRNA(Ile)).</text>
</comment>
<dbReference type="STRING" id="1202785.A946_03305"/>
<keyword evidence="7 10" id="KW-0030">Aminoacyl-tRNA synthetase</keyword>
<sequence length="901" mass="103513">MDYSLTVLLPKTEFPMKADLPKREPQWLEVWEKEKVYATLLELRKNSPKFILHDGPPFANGKAHMGSGLNKILKDIVLKSKNMFGFHCPYIPGWDCHGLPIEHKVMSETPSLSNDPPTIRKKCQEYAKRWIEVQKEQFKRLGVLGAWDNPYITMDPHYEANELRLFAELVEKKLVYRGLRPVFWSIGCKTALAEAEVEYQKKEDISIYVEFPVSEMSCKEAGLPQGSSFLVWTTTPWTLPANLALAVNPDLSYDLRSVGSKHIIVSSKLAPTIPKLAESTLILSFSKGKKLAGMQYVHPLLPRCGKVYAADFVSEETGSGIVHIAPGHGMEDYQLGVDKGLAVFSPVDDLGRFTKECGIEKIVGMNVFDANPILCDMLEEKGLLWAKKLYIHDYPFCWRSKTPIIFRSVPQWFINIEAFKIQALQEIEKVQWIPKRGENRIKGAVESRKDWCISRQRYWGVPIPVFYRKDGEPLLDPKIIRRFADMVEVQGTDLWFQLDSEELRKKFEVPTGYEKGMDTLDVWIDSGSSHFAVLVPRGENPADLYLEGSDQHRGWFQSSLLLGVASKGKAPFKSVLTHGFVVDLDGKKLSKSSGAKDLSEQIKEYGADLLRLWVASEEFSEDVPFSKEIFSRLSDSYRLIRNSLRILLGNLFDFDPTIHSVPKDELLEIDRYFDLCVDQLIKKTKASYANYEFPQVYQSLVRFCSVELSSFYIDILKDRLYCDGKNWLSRRSAQTVLHRAFESLVKLLAPIIPFTAEEAWRVFGKKRSIHLELFPTEKDEQEGTGLEQRWQKILRLRDLANIELEKARREKRIGKNLEAKVILHTHEFEEKDIPILTEVLLVSQLELCRAEKTEIEVIKAPGAKCPRCWKFSLFAQRNEDPEFPHVCERCLKVLQEKAYIR</sequence>
<dbReference type="AlphaFoldDB" id="A0A0C1RVW6"/>
<evidence type="ECO:0000313" key="16">
    <source>
        <dbReference type="Proteomes" id="UP000315925"/>
    </source>
</evidence>
<evidence type="ECO:0000259" key="11">
    <source>
        <dbReference type="Pfam" id="PF00133"/>
    </source>
</evidence>
<dbReference type="GO" id="GO:0008270">
    <property type="term" value="F:zinc ion binding"/>
    <property type="evidence" value="ECO:0007669"/>
    <property type="project" value="UniProtKB-UniRule"/>
</dbReference>
<feature type="binding site" evidence="10">
    <location>
        <position position="865"/>
    </location>
    <ligand>
        <name>Zn(2+)</name>
        <dbReference type="ChEBI" id="CHEBI:29105"/>
    </ligand>
</feature>
<comment type="subcellular location">
    <subcellularLocation>
        <location evidence="10">Cytoplasm</location>
    </subcellularLocation>
</comment>
<dbReference type="OrthoDB" id="9810365at2"/>
<dbReference type="EMBL" id="CP037899">
    <property type="protein sequence ID" value="QDQ43025.1"/>
    <property type="molecule type" value="Genomic_DNA"/>
</dbReference>
<dbReference type="SUPFAM" id="SSF50677">
    <property type="entry name" value="ValRS/IleRS/LeuRS editing domain"/>
    <property type="match status" value="1"/>
</dbReference>
<keyword evidence="15" id="KW-1185">Reference proteome</keyword>
<dbReference type="InterPro" id="IPR033708">
    <property type="entry name" value="Anticodon_Ile_BEm"/>
</dbReference>
<comment type="catalytic activity">
    <reaction evidence="9 10">
        <text>tRNA(Ile) + L-isoleucine + ATP = L-isoleucyl-tRNA(Ile) + AMP + diphosphate</text>
        <dbReference type="Rhea" id="RHEA:11060"/>
        <dbReference type="Rhea" id="RHEA-COMP:9666"/>
        <dbReference type="Rhea" id="RHEA-COMP:9695"/>
        <dbReference type="ChEBI" id="CHEBI:30616"/>
        <dbReference type="ChEBI" id="CHEBI:33019"/>
        <dbReference type="ChEBI" id="CHEBI:58045"/>
        <dbReference type="ChEBI" id="CHEBI:78442"/>
        <dbReference type="ChEBI" id="CHEBI:78528"/>
        <dbReference type="ChEBI" id="CHEBI:456215"/>
        <dbReference type="EC" id="6.1.1.5"/>
    </reaction>
</comment>
<dbReference type="Proteomes" id="UP000031594">
    <property type="component" value="Unassembled WGS sequence"/>
</dbReference>
<dbReference type="InterPro" id="IPR013155">
    <property type="entry name" value="M/V/L/I-tRNA-synth_anticd-bd"/>
</dbReference>
<dbReference type="GO" id="GO:0000049">
    <property type="term" value="F:tRNA binding"/>
    <property type="evidence" value="ECO:0007669"/>
    <property type="project" value="InterPro"/>
</dbReference>
<feature type="binding site" evidence="10">
    <location>
        <position position="887"/>
    </location>
    <ligand>
        <name>Zn(2+)</name>
        <dbReference type="ChEBI" id="CHEBI:29105"/>
    </ligand>
</feature>
<reference evidence="13 15" key="1">
    <citation type="submission" date="2014-08" db="EMBL/GenBank/DDBJ databases">
        <title>Methylacidiphilum kamchatkense strain Kam1 draft genome sequence.</title>
        <authorList>
            <person name="Birkeland N.-K."/>
            <person name="Erikstad H.A."/>
        </authorList>
    </citation>
    <scope>NUCLEOTIDE SEQUENCE [LARGE SCALE GENOMIC DNA]</scope>
    <source>
        <strain evidence="13 15">Kam1</strain>
    </source>
</reference>
<comment type="function">
    <text evidence="8 10">Catalyzes the attachment of isoleucine to tRNA(Ile). As IleRS can inadvertently accommodate and process structurally similar amino acids such as valine, to avoid such errors it has two additional distinct tRNA(Ile)-dependent editing activities. One activity is designated as 'pretransfer' editing and involves the hydrolysis of activated Val-AMP. The other activity is designated 'posttransfer' editing and involves deacylation of mischarged Val-tRNA(Ile).</text>
</comment>
<feature type="short sequence motif" description="'KMSKS' region" evidence="10">
    <location>
        <begin position="588"/>
        <end position="592"/>
    </location>
</feature>
<dbReference type="InterPro" id="IPR023585">
    <property type="entry name" value="Ile-tRNA-ligase_type1"/>
</dbReference>
<dbReference type="GO" id="GO:0004822">
    <property type="term" value="F:isoleucine-tRNA ligase activity"/>
    <property type="evidence" value="ECO:0007669"/>
    <property type="project" value="UniProtKB-UniRule"/>
</dbReference>
<feature type="domain" description="Methionyl/Valyl/Leucyl/Isoleucyl-tRNA synthetase anticodon-binding" evidence="12">
    <location>
        <begin position="670"/>
        <end position="822"/>
    </location>
</feature>
<dbReference type="EC" id="6.1.1.5" evidence="10"/>
<dbReference type="PANTHER" id="PTHR42765:SF1">
    <property type="entry name" value="ISOLEUCINE--TRNA LIGASE, MITOCHONDRIAL"/>
    <property type="match status" value="1"/>
</dbReference>
<dbReference type="InterPro" id="IPR009080">
    <property type="entry name" value="tRNAsynth_Ia_anticodon-bd"/>
</dbReference>
<evidence type="ECO:0000256" key="3">
    <source>
        <dbReference type="ARBA" id="ARBA00022598"/>
    </source>
</evidence>
<dbReference type="InterPro" id="IPR002300">
    <property type="entry name" value="aa-tRNA-synth_Ia"/>
</dbReference>
<comment type="subunit">
    <text evidence="10">Monomer.</text>
</comment>
<dbReference type="InterPro" id="IPR014729">
    <property type="entry name" value="Rossmann-like_a/b/a_fold"/>
</dbReference>
<keyword evidence="4 10" id="KW-0547">Nucleotide-binding</keyword>
<dbReference type="Gene3D" id="3.90.740.10">
    <property type="entry name" value="Valyl/Leucyl/Isoleucyl-tRNA synthetase, editing domain"/>
    <property type="match status" value="1"/>
</dbReference>
<reference evidence="14" key="2">
    <citation type="journal article" date="2019" name="BMC Genomics">
        <title>Complete genome sequence analysis of the thermoacidophilic verrucomicrobial methanotroph 'Candidatus Methylacidiphilum kamchatkense' strain Kam1 and comparison with its closest relatives.</title>
        <authorList>
            <person name="Kruse T."/>
            <person name="Ratnadevi C.M."/>
            <person name="Erikstad H.A."/>
            <person name="Birkeland N.K."/>
        </authorList>
    </citation>
    <scope>NUCLEOTIDE SEQUENCE</scope>
    <source>
        <strain evidence="14">Kam1</strain>
    </source>
</reference>
<evidence type="ECO:0000256" key="10">
    <source>
        <dbReference type="HAMAP-Rule" id="MF_02002"/>
    </source>
</evidence>
<dbReference type="SUPFAM" id="SSF47323">
    <property type="entry name" value="Anticodon-binding domain of a subclass of class I aminoacyl-tRNA synthetases"/>
    <property type="match status" value="1"/>
</dbReference>
<keyword evidence="10" id="KW-0862">Zinc</keyword>
<dbReference type="Pfam" id="PF00133">
    <property type="entry name" value="tRNA-synt_1"/>
    <property type="match status" value="1"/>
</dbReference>
<dbReference type="GO" id="GO:0002161">
    <property type="term" value="F:aminoacyl-tRNA deacylase activity"/>
    <property type="evidence" value="ECO:0007669"/>
    <property type="project" value="InterPro"/>
</dbReference>
<evidence type="ECO:0000256" key="8">
    <source>
        <dbReference type="ARBA" id="ARBA00025217"/>
    </source>
</evidence>
<dbReference type="InterPro" id="IPR050081">
    <property type="entry name" value="Ile-tRNA_ligase"/>
</dbReference>
<keyword evidence="10" id="KW-0479">Metal-binding</keyword>
<dbReference type="Gene3D" id="3.40.50.620">
    <property type="entry name" value="HUPs"/>
    <property type="match status" value="2"/>
</dbReference>
<dbReference type="EMBL" id="JQNX01000002">
    <property type="protein sequence ID" value="KIE59066.1"/>
    <property type="molecule type" value="Genomic_DNA"/>
</dbReference>
<evidence type="ECO:0000313" key="15">
    <source>
        <dbReference type="Proteomes" id="UP000031594"/>
    </source>
</evidence>
<feature type="short sequence motif" description="'HIGH' region" evidence="10">
    <location>
        <begin position="57"/>
        <end position="67"/>
    </location>
</feature>
<dbReference type="GO" id="GO:0005524">
    <property type="term" value="F:ATP binding"/>
    <property type="evidence" value="ECO:0007669"/>
    <property type="project" value="UniProtKB-UniRule"/>
</dbReference>
<evidence type="ECO:0000256" key="7">
    <source>
        <dbReference type="ARBA" id="ARBA00023146"/>
    </source>
</evidence>
<proteinExistence type="inferred from homology"/>
<dbReference type="Pfam" id="PF08264">
    <property type="entry name" value="Anticodon_1"/>
    <property type="match status" value="1"/>
</dbReference>
<keyword evidence="3 10" id="KW-0436">Ligase</keyword>
<comment type="cofactor">
    <cofactor evidence="10">
        <name>Zn(2+)</name>
        <dbReference type="ChEBI" id="CHEBI:29105"/>
    </cofactor>
    <text evidence="10">Binds 1 zinc ion per subunit.</text>
</comment>
<dbReference type="SUPFAM" id="SSF52374">
    <property type="entry name" value="Nucleotidylyl transferase"/>
    <property type="match status" value="1"/>
</dbReference>
<dbReference type="CDD" id="cd07960">
    <property type="entry name" value="Anticodon_Ia_Ile_BEm"/>
    <property type="match status" value="1"/>
</dbReference>
<evidence type="ECO:0000256" key="1">
    <source>
        <dbReference type="ARBA" id="ARBA00006887"/>
    </source>
</evidence>
<dbReference type="PRINTS" id="PR00984">
    <property type="entry name" value="TRNASYNTHILE"/>
</dbReference>
<feature type="binding site" evidence="10">
    <location>
        <position position="890"/>
    </location>
    <ligand>
        <name>Zn(2+)</name>
        <dbReference type="ChEBI" id="CHEBI:29105"/>
    </ligand>
</feature>
<dbReference type="Proteomes" id="UP000315925">
    <property type="component" value="Chromosome"/>
</dbReference>
<evidence type="ECO:0000256" key="4">
    <source>
        <dbReference type="ARBA" id="ARBA00022741"/>
    </source>
</evidence>
<reference evidence="16" key="3">
    <citation type="submission" date="2019-03" db="EMBL/GenBank/DDBJ databases">
        <title>Complete genome of Methylacidiphilum kamchatkense Kam1.</title>
        <authorList>
            <person name="Kruse T."/>
            <person name="Murarilal Ratnadevi C."/>
            <person name="Erikstad H.-A."/>
            <person name="Birkeland N.-K."/>
        </authorList>
    </citation>
    <scope>NUCLEOTIDE SEQUENCE [LARGE SCALE GENOMIC DNA]</scope>
    <source>
        <strain evidence="16">kam1</strain>
    </source>
</reference>
<feature type="binding site" evidence="10">
    <location>
        <position position="547"/>
    </location>
    <ligand>
        <name>L-isoleucyl-5'-AMP</name>
        <dbReference type="ChEBI" id="CHEBI:178002"/>
    </ligand>
</feature>
<evidence type="ECO:0000313" key="14">
    <source>
        <dbReference type="EMBL" id="QDQ43025.1"/>
    </source>
</evidence>
<keyword evidence="5 10" id="KW-0067">ATP-binding</keyword>
<protein>
    <recommendedName>
        <fullName evidence="10">Isoleucine--tRNA ligase</fullName>
        <ecNumber evidence="10">6.1.1.5</ecNumber>
    </recommendedName>
    <alternativeName>
        <fullName evidence="10">Isoleucyl-tRNA synthetase</fullName>
        <shortName evidence="10">IleRS</shortName>
    </alternativeName>
</protein>
<keyword evidence="2 10" id="KW-0963">Cytoplasm</keyword>
<evidence type="ECO:0000313" key="13">
    <source>
        <dbReference type="EMBL" id="KIE59066.1"/>
    </source>
</evidence>
<dbReference type="InterPro" id="IPR002301">
    <property type="entry name" value="Ile-tRNA-ligase"/>
</dbReference>
<dbReference type="KEGG" id="mkc:kam1_1811"/>
<evidence type="ECO:0000256" key="6">
    <source>
        <dbReference type="ARBA" id="ARBA00022917"/>
    </source>
</evidence>
<feature type="domain" description="Aminoacyl-tRNA synthetase class Ia" evidence="11">
    <location>
        <begin position="26"/>
        <end position="625"/>
    </location>
</feature>
<dbReference type="GO" id="GO:0005829">
    <property type="term" value="C:cytosol"/>
    <property type="evidence" value="ECO:0007669"/>
    <property type="project" value="TreeGrafter"/>
</dbReference>
<dbReference type="PANTHER" id="PTHR42765">
    <property type="entry name" value="SOLEUCYL-TRNA SYNTHETASE"/>
    <property type="match status" value="1"/>
</dbReference>
<accession>A0A0C1RVW6</accession>
<dbReference type="Gene3D" id="1.10.10.830">
    <property type="entry name" value="Ile-tRNA synthetase CP2 domain-like"/>
    <property type="match status" value="1"/>
</dbReference>
<comment type="similarity">
    <text evidence="1 10">Belongs to the class-I aminoacyl-tRNA synthetase family. IleS type 1 subfamily.</text>
</comment>
<keyword evidence="6 10" id="KW-0648">Protein biosynthesis</keyword>
<dbReference type="NCBIfam" id="TIGR00392">
    <property type="entry name" value="ileS"/>
    <property type="match status" value="1"/>
</dbReference>
<feature type="binding site" evidence="10">
    <location>
        <position position="868"/>
    </location>
    <ligand>
        <name>Zn(2+)</name>
        <dbReference type="ChEBI" id="CHEBI:29105"/>
    </ligand>
</feature>
<evidence type="ECO:0000256" key="2">
    <source>
        <dbReference type="ARBA" id="ARBA00022490"/>
    </source>
</evidence>
<name>A0A0C1RVW6_9BACT</name>
<dbReference type="InterPro" id="IPR009008">
    <property type="entry name" value="Val/Leu/Ile-tRNA-synth_edit"/>
</dbReference>
<dbReference type="Gene3D" id="1.10.730.20">
    <property type="match status" value="1"/>
</dbReference>
<dbReference type="HAMAP" id="MF_02002">
    <property type="entry name" value="Ile_tRNA_synth_type1"/>
    <property type="match status" value="1"/>
</dbReference>
<evidence type="ECO:0000256" key="5">
    <source>
        <dbReference type="ARBA" id="ARBA00022840"/>
    </source>
</evidence>
<organism evidence="14 16">
    <name type="scientific">Methylacidiphilum kamchatkense Kam1</name>
    <dbReference type="NCBI Taxonomy" id="1202785"/>
    <lineage>
        <taxon>Bacteria</taxon>
        <taxon>Pseudomonadati</taxon>
        <taxon>Verrucomicrobiota</taxon>
        <taxon>Methylacidiphilae</taxon>
        <taxon>Methylacidiphilales</taxon>
        <taxon>Methylacidiphilaceae</taxon>
        <taxon>Methylacidiphilum (ex Ratnadevi et al. 2023)</taxon>
    </lineage>
</organism>
<feature type="binding site" evidence="10">
    <location>
        <position position="591"/>
    </location>
    <ligand>
        <name>ATP</name>
        <dbReference type="ChEBI" id="CHEBI:30616"/>
    </ligand>
</feature>
<evidence type="ECO:0000259" key="12">
    <source>
        <dbReference type="Pfam" id="PF08264"/>
    </source>
</evidence>
<dbReference type="GO" id="GO:0006428">
    <property type="term" value="P:isoleucyl-tRNA aminoacylation"/>
    <property type="evidence" value="ECO:0007669"/>
    <property type="project" value="UniProtKB-UniRule"/>
</dbReference>
<dbReference type="RefSeq" id="WP_039720967.1">
    <property type="nucleotide sequence ID" value="NZ_CP037899.1"/>
</dbReference>
<dbReference type="FunFam" id="3.40.50.620:FF:000092">
    <property type="entry name" value="Isoleucine--tRNA ligase"/>
    <property type="match status" value="1"/>
</dbReference>
<evidence type="ECO:0000256" key="9">
    <source>
        <dbReference type="ARBA" id="ARBA00048359"/>
    </source>
</evidence>
<gene>
    <name evidence="10" type="primary">ileS</name>
    <name evidence="13" type="ORF">A946_03305</name>
    <name evidence="14" type="ORF">kam1_1811</name>
</gene>